<feature type="region of interest" description="Disordered" evidence="1">
    <location>
        <begin position="116"/>
        <end position="147"/>
    </location>
</feature>
<sequence length="147" mass="16234">MTGKSQAAYETVLRCVANHVPDFVPPGHIMSDFETAIRTAIFQVWSTTRFSGCWFHYAQVSFILQNACVFIGDGSGHFNDTECLQEGQPVSPSHGSDVQSECANDFEYAYCDSPGAQRADGRRSPRHSTTSRGCRADGQLPRTDQLH</sequence>
<evidence type="ECO:0000313" key="2">
    <source>
        <dbReference type="EMBL" id="CAG6764393.1"/>
    </source>
</evidence>
<accession>A0A8D9ADI1</accession>
<dbReference type="AlphaFoldDB" id="A0A8D9ADI1"/>
<organism evidence="2">
    <name type="scientific">Cacopsylla melanoneura</name>
    <dbReference type="NCBI Taxonomy" id="428564"/>
    <lineage>
        <taxon>Eukaryota</taxon>
        <taxon>Metazoa</taxon>
        <taxon>Ecdysozoa</taxon>
        <taxon>Arthropoda</taxon>
        <taxon>Hexapoda</taxon>
        <taxon>Insecta</taxon>
        <taxon>Pterygota</taxon>
        <taxon>Neoptera</taxon>
        <taxon>Paraneoptera</taxon>
        <taxon>Hemiptera</taxon>
        <taxon>Sternorrhyncha</taxon>
        <taxon>Psylloidea</taxon>
        <taxon>Psyllidae</taxon>
        <taxon>Psyllinae</taxon>
        <taxon>Cacopsylla</taxon>
    </lineage>
</organism>
<name>A0A8D9ADI1_9HEMI</name>
<evidence type="ECO:0008006" key="3">
    <source>
        <dbReference type="Google" id="ProtNLM"/>
    </source>
</evidence>
<dbReference type="EMBL" id="HBUF01565636">
    <property type="protein sequence ID" value="CAG6764393.1"/>
    <property type="molecule type" value="Transcribed_RNA"/>
</dbReference>
<proteinExistence type="predicted"/>
<evidence type="ECO:0000256" key="1">
    <source>
        <dbReference type="SAM" id="MobiDB-lite"/>
    </source>
</evidence>
<reference evidence="2" key="1">
    <citation type="submission" date="2021-05" db="EMBL/GenBank/DDBJ databases">
        <authorList>
            <person name="Alioto T."/>
            <person name="Alioto T."/>
            <person name="Gomez Garrido J."/>
        </authorList>
    </citation>
    <scope>NUCLEOTIDE SEQUENCE</scope>
</reference>
<protein>
    <recommendedName>
        <fullName evidence="3">MULE transposase domain-containing protein</fullName>
    </recommendedName>
</protein>